<gene>
    <name evidence="6" type="primary">LOC104759405</name>
</gene>
<accession>A0ABM0X4R2</accession>
<sequence>MVKGSVTPKPTAADALSYVESVKEALHDEPAKYQEFRKIMKDYNRGRLDAASVITRVEILLEDHPNLLRGFSVFLPTGATIIIPPTKEDLDSYLTDVKAAFHDNPLKYYVFYENFRSIRRNRVLTGIAGDVKYLEELLQDHQNLFLRLTTFLPAETQRFLHQRAISEDNRKKHAVIFHNMIKERFQGDDLHVFESFLEILKMFKEGNKSVDEYYEEVIELVQGHQDLVMEFLEIFKTHPSG</sequence>
<dbReference type="InterPro" id="IPR003822">
    <property type="entry name" value="PAH"/>
</dbReference>
<dbReference type="Gene3D" id="1.20.1160.11">
    <property type="entry name" value="Paired amphipathic helix"/>
    <property type="match status" value="3"/>
</dbReference>
<evidence type="ECO:0000313" key="6">
    <source>
        <dbReference type="RefSeq" id="XP_010480641.1"/>
    </source>
</evidence>
<comment type="subcellular location">
    <subcellularLocation>
        <location evidence="1 4">Nucleus</location>
    </subcellularLocation>
</comment>
<reference evidence="5" key="1">
    <citation type="journal article" date="2014" name="Nat. Commun.">
        <title>The emerging biofuel crop Camelina sativa retains a highly undifferentiated hexaploid genome structure.</title>
        <authorList>
            <person name="Kagale S."/>
            <person name="Koh C."/>
            <person name="Nixon J."/>
            <person name="Bollina V."/>
            <person name="Clarke W.E."/>
            <person name="Tuteja R."/>
            <person name="Spillane C."/>
            <person name="Robinson S.J."/>
            <person name="Links M.G."/>
            <person name="Clarke C."/>
            <person name="Higgins E.E."/>
            <person name="Huebert T."/>
            <person name="Sharpe A.G."/>
            <person name="Parkin I.A."/>
        </authorList>
    </citation>
    <scope>NUCLEOTIDE SEQUENCE [LARGE SCALE GENOMIC DNA]</scope>
    <source>
        <strain evidence="5">cv. DH55</strain>
    </source>
</reference>
<dbReference type="PROSITE" id="PS51477">
    <property type="entry name" value="PAH"/>
    <property type="match status" value="3"/>
</dbReference>
<evidence type="ECO:0000256" key="2">
    <source>
        <dbReference type="ARBA" id="ARBA00022491"/>
    </source>
</evidence>
<dbReference type="SUPFAM" id="SSF47762">
    <property type="entry name" value="PAH2 domain"/>
    <property type="match status" value="3"/>
</dbReference>
<keyword evidence="3 4" id="KW-0539">Nucleus</keyword>
<dbReference type="Proteomes" id="UP000694864">
    <property type="component" value="Chromosome 17"/>
</dbReference>
<dbReference type="GeneID" id="104759405"/>
<reference evidence="6" key="2">
    <citation type="submission" date="2025-08" db="UniProtKB">
        <authorList>
            <consortium name="RefSeq"/>
        </authorList>
    </citation>
    <scope>IDENTIFICATION</scope>
    <source>
        <tissue evidence="6">Leaf</tissue>
    </source>
</reference>
<dbReference type="PANTHER" id="PTHR12346">
    <property type="entry name" value="SIN3B-RELATED"/>
    <property type="match status" value="1"/>
</dbReference>
<dbReference type="RefSeq" id="XP_010480641.1">
    <property type="nucleotide sequence ID" value="XM_010482339.1"/>
</dbReference>
<dbReference type="PANTHER" id="PTHR12346:SF0">
    <property type="entry name" value="SIN3A, ISOFORM G"/>
    <property type="match status" value="1"/>
</dbReference>
<proteinExistence type="predicted"/>
<organism evidence="5 6">
    <name type="scientific">Camelina sativa</name>
    <name type="common">False flax</name>
    <name type="synonym">Myagrum sativum</name>
    <dbReference type="NCBI Taxonomy" id="90675"/>
    <lineage>
        <taxon>Eukaryota</taxon>
        <taxon>Viridiplantae</taxon>
        <taxon>Streptophyta</taxon>
        <taxon>Embryophyta</taxon>
        <taxon>Tracheophyta</taxon>
        <taxon>Spermatophyta</taxon>
        <taxon>Magnoliopsida</taxon>
        <taxon>eudicotyledons</taxon>
        <taxon>Gunneridae</taxon>
        <taxon>Pentapetalae</taxon>
        <taxon>rosids</taxon>
        <taxon>malvids</taxon>
        <taxon>Brassicales</taxon>
        <taxon>Brassicaceae</taxon>
        <taxon>Camelineae</taxon>
        <taxon>Camelina</taxon>
    </lineage>
</organism>
<evidence type="ECO:0000313" key="5">
    <source>
        <dbReference type="Proteomes" id="UP000694864"/>
    </source>
</evidence>
<evidence type="ECO:0000256" key="1">
    <source>
        <dbReference type="ARBA" id="ARBA00004123"/>
    </source>
</evidence>
<dbReference type="Pfam" id="PF02671">
    <property type="entry name" value="PAH"/>
    <property type="match status" value="2"/>
</dbReference>
<protein>
    <submittedName>
        <fullName evidence="6">Paired amphipathic helix protein Sin3-like 1</fullName>
    </submittedName>
</protein>
<evidence type="ECO:0000256" key="3">
    <source>
        <dbReference type="ARBA" id="ARBA00023242"/>
    </source>
</evidence>
<name>A0ABM0X4R2_CAMSA</name>
<keyword evidence="2" id="KW-0678">Repressor</keyword>
<dbReference type="InterPro" id="IPR036600">
    <property type="entry name" value="PAH_sf"/>
</dbReference>
<evidence type="ECO:0000256" key="4">
    <source>
        <dbReference type="PROSITE-ProRule" id="PRU00810"/>
    </source>
</evidence>
<keyword evidence="5" id="KW-1185">Reference proteome</keyword>
<dbReference type="InterPro" id="IPR039774">
    <property type="entry name" value="Sin3-like"/>
</dbReference>